<feature type="compositionally biased region" description="Basic residues" evidence="1">
    <location>
        <begin position="183"/>
        <end position="193"/>
    </location>
</feature>
<dbReference type="GO" id="GO:0015629">
    <property type="term" value="C:actin cytoskeleton"/>
    <property type="evidence" value="ECO:0007669"/>
    <property type="project" value="TreeGrafter"/>
</dbReference>
<protein>
    <submittedName>
        <fullName evidence="2">SRC kinase signaling inhibitor 1-like protein</fullName>
    </submittedName>
</protein>
<accession>A0A061HWE1</accession>
<dbReference type="GO" id="GO:0005737">
    <property type="term" value="C:cytoplasm"/>
    <property type="evidence" value="ECO:0007669"/>
    <property type="project" value="TreeGrafter"/>
</dbReference>
<organism evidence="2 3">
    <name type="scientific">Cricetulus griseus</name>
    <name type="common">Chinese hamster</name>
    <name type="synonym">Cricetulus barabensis griseus</name>
    <dbReference type="NCBI Taxonomy" id="10029"/>
    <lineage>
        <taxon>Eukaryota</taxon>
        <taxon>Metazoa</taxon>
        <taxon>Chordata</taxon>
        <taxon>Craniata</taxon>
        <taxon>Vertebrata</taxon>
        <taxon>Euteleostomi</taxon>
        <taxon>Mammalia</taxon>
        <taxon>Eutheria</taxon>
        <taxon>Euarchontoglires</taxon>
        <taxon>Glires</taxon>
        <taxon>Rodentia</taxon>
        <taxon>Myomorpha</taxon>
        <taxon>Muroidea</taxon>
        <taxon>Cricetidae</taxon>
        <taxon>Cricetinae</taxon>
        <taxon>Cricetulus</taxon>
    </lineage>
</organism>
<keyword evidence="2" id="KW-0808">Transferase</keyword>
<dbReference type="GO" id="GO:0016301">
    <property type="term" value="F:kinase activity"/>
    <property type="evidence" value="ECO:0007669"/>
    <property type="project" value="UniProtKB-KW"/>
</dbReference>
<dbReference type="AlphaFoldDB" id="A0A061HWE1"/>
<evidence type="ECO:0000313" key="2">
    <source>
        <dbReference type="EMBL" id="ERE67612.1"/>
    </source>
</evidence>
<reference evidence="3" key="1">
    <citation type="journal article" date="2013" name="Nat. Biotechnol.">
        <title>Chinese hamster genome sequenced from sorted chromosomes.</title>
        <authorList>
            <person name="Brinkrolf K."/>
            <person name="Rupp O."/>
            <person name="Laux H."/>
            <person name="Kollin F."/>
            <person name="Ernst W."/>
            <person name="Linke B."/>
            <person name="Kofler R."/>
            <person name="Romand S."/>
            <person name="Hesse F."/>
            <person name="Budach W.E."/>
            <person name="Galosy S."/>
            <person name="Muller D."/>
            <person name="Noll T."/>
            <person name="Wienberg J."/>
            <person name="Jostock T."/>
            <person name="Leonard M."/>
            <person name="Grillari J."/>
            <person name="Tauch A."/>
            <person name="Goesmann A."/>
            <person name="Helk B."/>
            <person name="Mott J.E."/>
            <person name="Puhler A."/>
            <person name="Borth N."/>
        </authorList>
    </citation>
    <scope>NUCLEOTIDE SEQUENCE [LARGE SCALE GENOMIC DNA]</scope>
    <source>
        <strain evidence="3">17A/GY</strain>
    </source>
</reference>
<proteinExistence type="predicted"/>
<keyword evidence="2" id="KW-0418">Kinase</keyword>
<sequence>MEAMEKQIASLTGLVQSALLRGSEPETPSDLEKSVEKIQRDVAHNHRLVPGPELEEKALVLKQLGETLTELKAHVAGVGADCQRPGVLGRNPDTSSASSLKAAERDWEEKRAALTQYSAKDINRLLEETQAELLKAIPDLDCASKAHPGPTPTPDHKPPKAPHGQKAAPRTEPSGRRGSEQKRKLKTKHTNFP</sequence>
<name>A0A061HWE1_CRIGR</name>
<feature type="region of interest" description="Disordered" evidence="1">
    <location>
        <begin position="81"/>
        <end position="107"/>
    </location>
</feature>
<dbReference type="Proteomes" id="UP000030759">
    <property type="component" value="Unassembled WGS sequence"/>
</dbReference>
<evidence type="ECO:0000256" key="1">
    <source>
        <dbReference type="SAM" id="MobiDB-lite"/>
    </source>
</evidence>
<feature type="compositionally biased region" description="Basic and acidic residues" evidence="1">
    <location>
        <begin position="173"/>
        <end position="182"/>
    </location>
</feature>
<evidence type="ECO:0000313" key="3">
    <source>
        <dbReference type="Proteomes" id="UP000030759"/>
    </source>
</evidence>
<gene>
    <name evidence="2" type="ORF">H671_7g18539</name>
</gene>
<feature type="region of interest" description="Disordered" evidence="1">
    <location>
        <begin position="139"/>
        <end position="193"/>
    </location>
</feature>
<dbReference type="EMBL" id="KE682173">
    <property type="protein sequence ID" value="ERE67612.1"/>
    <property type="molecule type" value="Genomic_DNA"/>
</dbReference>
<dbReference type="InterPro" id="IPR051825">
    <property type="entry name" value="SRCIN1"/>
</dbReference>
<dbReference type="GO" id="GO:0014069">
    <property type="term" value="C:postsynaptic density"/>
    <property type="evidence" value="ECO:0007669"/>
    <property type="project" value="TreeGrafter"/>
</dbReference>
<dbReference type="PANTHER" id="PTHR22741:SF5">
    <property type="entry name" value="SRC KINASE SIGNALING INHIBITOR 1"/>
    <property type="match status" value="1"/>
</dbReference>
<dbReference type="GO" id="GO:0061001">
    <property type="term" value="P:regulation of dendritic spine morphogenesis"/>
    <property type="evidence" value="ECO:0007669"/>
    <property type="project" value="TreeGrafter"/>
</dbReference>
<dbReference type="PANTHER" id="PTHR22741">
    <property type="entry name" value="P140CAP/SNIP-RELATED"/>
    <property type="match status" value="1"/>
</dbReference>